<dbReference type="Pfam" id="PF11209">
    <property type="entry name" value="LmeA"/>
    <property type="match status" value="1"/>
</dbReference>
<organism evidence="1 2">
    <name type="scientific">Hassallia byssoidea VB512170</name>
    <dbReference type="NCBI Taxonomy" id="1304833"/>
    <lineage>
        <taxon>Bacteria</taxon>
        <taxon>Bacillati</taxon>
        <taxon>Cyanobacteriota</taxon>
        <taxon>Cyanophyceae</taxon>
        <taxon>Nostocales</taxon>
        <taxon>Tolypothrichaceae</taxon>
        <taxon>Hassallia</taxon>
    </lineage>
</organism>
<dbReference type="Proteomes" id="UP000031549">
    <property type="component" value="Unassembled WGS sequence"/>
</dbReference>
<dbReference type="EMBL" id="JTCM02000023">
    <property type="protein sequence ID" value="NEU73437.1"/>
    <property type="molecule type" value="Genomic_DNA"/>
</dbReference>
<comment type="caution">
    <text evidence="1">The sequence shown here is derived from an EMBL/GenBank/DDBJ whole genome shotgun (WGS) entry which is preliminary data.</text>
</comment>
<accession>A0A846H6Y0</accession>
<keyword evidence="2" id="KW-1185">Reference proteome</keyword>
<name>A0A846H6Y0_9CYAN</name>
<sequence>MHQEQRLEEQAVSKAAEMQMSSQLDQADKIEVDVQSDLWKLLQGQADGVSFSGKGLVVQKDVRLEELVLQTDKVDINLFSAIFGEVELNQPVKSIARVVLKEADINRALTSNYIRSKIPTFDLNVDGEIVSLKPQEIQIFLPGDGKIKFNGTVSIHEKGNTNQLSFTALIRPRTQTQPIMLESFTCTEGDGISLEIVTALMQKVKELVNLPYIQFDGMAFQIKNMEVQKESIKTLVETYIKQIPKM</sequence>
<evidence type="ECO:0000313" key="1">
    <source>
        <dbReference type="EMBL" id="NEU73437.1"/>
    </source>
</evidence>
<dbReference type="AlphaFoldDB" id="A0A846H6Y0"/>
<dbReference type="RefSeq" id="WP_039742925.1">
    <property type="nucleotide sequence ID" value="NZ_JTCM02000023.1"/>
</dbReference>
<evidence type="ECO:0000313" key="2">
    <source>
        <dbReference type="Proteomes" id="UP000031549"/>
    </source>
</evidence>
<gene>
    <name evidence="1" type="ORF">PI95_012895</name>
</gene>
<proteinExistence type="predicted"/>
<protein>
    <submittedName>
        <fullName evidence="1">DUF2993 domain-containing protein</fullName>
    </submittedName>
</protein>
<dbReference type="InterPro" id="IPR021373">
    <property type="entry name" value="DUF2993"/>
</dbReference>
<reference evidence="1 2" key="1">
    <citation type="journal article" date="2015" name="Genome Announc.">
        <title>Draft Genome Sequence of Cyanobacterium Hassallia byssoidea Strain VB512170, Isolated from Monuments in India.</title>
        <authorList>
            <person name="Singh D."/>
            <person name="Chandrababunaidu M.M."/>
            <person name="Panda A."/>
            <person name="Sen D."/>
            <person name="Bhattacharyya S."/>
            <person name="Adhikary S.P."/>
            <person name="Tripathy S."/>
        </authorList>
    </citation>
    <scope>NUCLEOTIDE SEQUENCE [LARGE SCALE GENOMIC DNA]</scope>
    <source>
        <strain evidence="1 2">VB512170</strain>
    </source>
</reference>